<dbReference type="EMBL" id="BPRA01000029">
    <property type="protein sequence ID" value="GJE57763.1"/>
    <property type="molecule type" value="Genomic_DNA"/>
</dbReference>
<organism evidence="1 2">
    <name type="scientific">Methylobacterium thuringiense</name>
    <dbReference type="NCBI Taxonomy" id="1003091"/>
    <lineage>
        <taxon>Bacteria</taxon>
        <taxon>Pseudomonadati</taxon>
        <taxon>Pseudomonadota</taxon>
        <taxon>Alphaproteobacteria</taxon>
        <taxon>Hyphomicrobiales</taxon>
        <taxon>Methylobacteriaceae</taxon>
        <taxon>Methylobacterium</taxon>
    </lineage>
</organism>
<accession>A0ABQ4TQW4</accession>
<evidence type="ECO:0000313" key="2">
    <source>
        <dbReference type="Proteomes" id="UP001055101"/>
    </source>
</evidence>
<dbReference type="Proteomes" id="UP001055101">
    <property type="component" value="Unassembled WGS sequence"/>
</dbReference>
<keyword evidence="2" id="KW-1185">Reference proteome</keyword>
<name>A0ABQ4TQW4_9HYPH</name>
<evidence type="ECO:0000313" key="1">
    <source>
        <dbReference type="EMBL" id="GJE57763.1"/>
    </source>
</evidence>
<protein>
    <recommendedName>
        <fullName evidence="3">DUF306 domain-containing protein</fullName>
    </recommendedName>
</protein>
<proteinExistence type="predicted"/>
<gene>
    <name evidence="1" type="ORF">EKPJFOCH_4281</name>
</gene>
<sequence length="81" mass="8898">MYVGWQQSMRARNMYEVIARDATGLVIAIGPAEFASIDLARGFAAGIARWMLATDRLTGQIDITSDGVRIEGATFAYWSQP</sequence>
<reference evidence="1" key="1">
    <citation type="journal article" date="2021" name="Front. Microbiol.">
        <title>Comprehensive Comparative Genomics and Phenotyping of Methylobacterium Species.</title>
        <authorList>
            <person name="Alessa O."/>
            <person name="Ogura Y."/>
            <person name="Fujitani Y."/>
            <person name="Takami H."/>
            <person name="Hayashi T."/>
            <person name="Sahin N."/>
            <person name="Tani A."/>
        </authorList>
    </citation>
    <scope>NUCLEOTIDE SEQUENCE</scope>
    <source>
        <strain evidence="1">DSM 23674</strain>
    </source>
</reference>
<reference evidence="1" key="2">
    <citation type="submission" date="2021-08" db="EMBL/GenBank/DDBJ databases">
        <authorList>
            <person name="Tani A."/>
            <person name="Ola A."/>
            <person name="Ogura Y."/>
            <person name="Katsura K."/>
            <person name="Hayashi T."/>
        </authorList>
    </citation>
    <scope>NUCLEOTIDE SEQUENCE</scope>
    <source>
        <strain evidence="1">DSM 23674</strain>
    </source>
</reference>
<evidence type="ECO:0008006" key="3">
    <source>
        <dbReference type="Google" id="ProtNLM"/>
    </source>
</evidence>
<comment type="caution">
    <text evidence="1">The sequence shown here is derived from an EMBL/GenBank/DDBJ whole genome shotgun (WGS) entry which is preliminary data.</text>
</comment>